<proteinExistence type="predicted"/>
<dbReference type="AlphaFoldDB" id="A0A0J9ER26"/>
<reference evidence="2" key="1">
    <citation type="submission" date="2010-03" db="EMBL/GenBank/DDBJ databases">
        <title>Annotation of Blastomyces dermatitidis strain ATCC 18188.</title>
        <authorList>
            <consortium name="The Broad Institute Genome Sequencing Platform"/>
            <consortium name="Broad Institute Genome Sequencing Center for Infectious Disease."/>
            <person name="Cuomo C."/>
            <person name="Klein B."/>
            <person name="Sullivan T."/>
            <person name="Heitman J."/>
            <person name="Young S."/>
            <person name="Zeng Q."/>
            <person name="Gargeya S."/>
            <person name="Alvarado L."/>
            <person name="Berlin A.M."/>
            <person name="Chapman S.B."/>
            <person name="Chen Z."/>
            <person name="Freedman E."/>
            <person name="Gellesch M."/>
            <person name="Goldberg J."/>
            <person name="Griggs A."/>
            <person name="Gujja S."/>
            <person name="Heilman E."/>
            <person name="Heiman D."/>
            <person name="Howarth C."/>
            <person name="Mehta T."/>
            <person name="Neiman D."/>
            <person name="Pearson M."/>
            <person name="Roberts A."/>
            <person name="Saif S."/>
            <person name="Shea T."/>
            <person name="Shenoy N."/>
            <person name="Sisk P."/>
            <person name="Stolte C."/>
            <person name="Sykes S."/>
            <person name="White J."/>
            <person name="Yandava C."/>
            <person name="Haas B."/>
            <person name="Nusbaum C."/>
            <person name="Birren B."/>
        </authorList>
    </citation>
    <scope>NUCLEOTIDE SEQUENCE</scope>
    <source>
        <strain evidence="2">ATCC 18188</strain>
    </source>
</reference>
<feature type="coiled-coil region" evidence="1">
    <location>
        <begin position="18"/>
        <end position="45"/>
    </location>
</feature>
<accession>A0A0J9ER26</accession>
<dbReference type="OrthoDB" id="4190438at2759"/>
<sequence length="241" mass="27267">MKSVAIALKVSNTSISSAEKVKLEIEKVKLNIERVKLEIEKKKITMKKKKIAIEKTKLNIENMKLAVQQKILRSVNNHYKDQKVVMKNLTNLINSVREKAQCIFIEINTVDESSSDKKSVNSDNSLLLSVTLTNLSITTVNSLSLFFSDLLTLMSVLSPQTYKTITETTFKCLASNHSETSTLKCQMINDSVSQIMTNLQTSICKFSDVINESNIAGNEDYERNLIQLIQKDLDRSVHDFQ</sequence>
<dbReference type="Proteomes" id="UP000007802">
    <property type="component" value="Unassembled WGS sequence"/>
</dbReference>
<gene>
    <name evidence="2" type="ORF">BDDG_12859</name>
</gene>
<name>A0A0J9ER26_AJEDA</name>
<keyword evidence="1" id="KW-0175">Coiled coil</keyword>
<organism evidence="2">
    <name type="scientific">Ajellomyces dermatitidis (strain ATCC 18188 / CBS 674.68)</name>
    <name type="common">Blastomyces dermatitidis</name>
    <dbReference type="NCBI Taxonomy" id="653446"/>
    <lineage>
        <taxon>Eukaryota</taxon>
        <taxon>Fungi</taxon>
        <taxon>Dikarya</taxon>
        <taxon>Ascomycota</taxon>
        <taxon>Pezizomycotina</taxon>
        <taxon>Eurotiomycetes</taxon>
        <taxon>Eurotiomycetidae</taxon>
        <taxon>Onygenales</taxon>
        <taxon>Ajellomycetaceae</taxon>
        <taxon>Blastomyces</taxon>
    </lineage>
</organism>
<evidence type="ECO:0000256" key="1">
    <source>
        <dbReference type="SAM" id="Coils"/>
    </source>
</evidence>
<protein>
    <submittedName>
        <fullName evidence="2">Uncharacterized protein</fullName>
    </submittedName>
</protein>
<evidence type="ECO:0000313" key="2">
    <source>
        <dbReference type="EMBL" id="KMW68502.1"/>
    </source>
</evidence>
<dbReference type="EMBL" id="GG749481">
    <property type="protein sequence ID" value="KMW68502.1"/>
    <property type="molecule type" value="Genomic_DNA"/>
</dbReference>